<evidence type="ECO:0000313" key="2">
    <source>
        <dbReference type="EMBL" id="CDH61594.1"/>
    </source>
</evidence>
<comment type="caution">
    <text evidence="2">The sequence shown here is derived from an EMBL/GenBank/DDBJ whole genome shotgun (WGS) entry which is preliminary data.</text>
</comment>
<dbReference type="InterPro" id="IPR009057">
    <property type="entry name" value="Homeodomain-like_sf"/>
</dbReference>
<feature type="compositionally biased region" description="Polar residues" evidence="1">
    <location>
        <begin position="16"/>
        <end position="36"/>
    </location>
</feature>
<gene>
    <name evidence="2" type="ORF">LCOR_12369.1</name>
</gene>
<dbReference type="EMBL" id="CBTN010000207">
    <property type="protein sequence ID" value="CDH61594.1"/>
    <property type="molecule type" value="Genomic_DNA"/>
</dbReference>
<evidence type="ECO:0000313" key="3">
    <source>
        <dbReference type="Proteomes" id="UP000027586"/>
    </source>
</evidence>
<dbReference type="Proteomes" id="UP000027586">
    <property type="component" value="Unassembled WGS sequence"/>
</dbReference>
<protein>
    <submittedName>
        <fullName evidence="2">Uncharacterized protein</fullName>
    </submittedName>
</protein>
<dbReference type="VEuPathDB" id="FungiDB:LCOR_12369.1"/>
<organism evidence="2 3">
    <name type="scientific">Lichtheimia corymbifera JMRC:FSU:9682</name>
    <dbReference type="NCBI Taxonomy" id="1263082"/>
    <lineage>
        <taxon>Eukaryota</taxon>
        <taxon>Fungi</taxon>
        <taxon>Fungi incertae sedis</taxon>
        <taxon>Mucoromycota</taxon>
        <taxon>Mucoromycotina</taxon>
        <taxon>Mucoromycetes</taxon>
        <taxon>Mucorales</taxon>
        <taxon>Lichtheimiaceae</taxon>
        <taxon>Lichtheimia</taxon>
    </lineage>
</organism>
<evidence type="ECO:0000256" key="1">
    <source>
        <dbReference type="SAM" id="MobiDB-lite"/>
    </source>
</evidence>
<dbReference type="AlphaFoldDB" id="A0A068SH33"/>
<accession>A0A068SH33</accession>
<sequence>MSSSRQYTNDEIDTANALNDLSSRFTRQASMNTGDNNRADNETMDYQNKGNGNGITANSNEDESMPDQLRKSRKRGSYQKIESQTMLAAATNVVRRGYHVEQAATAAQIKPATLRSAVRRYRLRGTVVPKKRSRKANGEFNTDVVRFICDWVDEHEHTVPLYTTLWMQWMLMHFLKN</sequence>
<proteinExistence type="predicted"/>
<reference evidence="2" key="1">
    <citation type="submission" date="2013-08" db="EMBL/GenBank/DDBJ databases">
        <title>Gene expansion shapes genome architecture in the human pathogen Lichtheimia corymbifera: an evolutionary genomics analysis in the ancient terrestrial Mucorales (Mucoromycotina).</title>
        <authorList>
            <person name="Schwartze V.U."/>
            <person name="Winter S."/>
            <person name="Shelest E."/>
            <person name="Marcet-Houben M."/>
            <person name="Horn F."/>
            <person name="Wehner S."/>
            <person name="Hoffmann K."/>
            <person name="Riege K."/>
            <person name="Sammeth M."/>
            <person name="Nowrousian M."/>
            <person name="Valiante V."/>
            <person name="Linde J."/>
            <person name="Jacobsen I.D."/>
            <person name="Marz M."/>
            <person name="Brakhage A.A."/>
            <person name="Gabaldon T."/>
            <person name="Bocker S."/>
            <person name="Voigt K."/>
        </authorList>
    </citation>
    <scope>NUCLEOTIDE SEQUENCE [LARGE SCALE GENOMIC DNA]</scope>
    <source>
        <strain evidence="2">FSU 9682</strain>
    </source>
</reference>
<feature type="region of interest" description="Disordered" evidence="1">
    <location>
        <begin position="1"/>
        <end position="80"/>
    </location>
</feature>
<keyword evidence="3" id="KW-1185">Reference proteome</keyword>
<feature type="compositionally biased region" description="Polar residues" evidence="1">
    <location>
        <begin position="44"/>
        <end position="59"/>
    </location>
</feature>
<dbReference type="SUPFAM" id="SSF46689">
    <property type="entry name" value="Homeodomain-like"/>
    <property type="match status" value="1"/>
</dbReference>
<name>A0A068SH33_9FUNG</name>